<reference evidence="1" key="1">
    <citation type="journal article" date="2014" name="Front. Microbiol.">
        <title>High frequency of phylogenetically diverse reductive dehalogenase-homologous genes in deep subseafloor sedimentary metagenomes.</title>
        <authorList>
            <person name="Kawai M."/>
            <person name="Futagami T."/>
            <person name="Toyoda A."/>
            <person name="Takaki Y."/>
            <person name="Nishi S."/>
            <person name="Hori S."/>
            <person name="Arai W."/>
            <person name="Tsubouchi T."/>
            <person name="Morono Y."/>
            <person name="Uchiyama I."/>
            <person name="Ito T."/>
            <person name="Fujiyama A."/>
            <person name="Inagaki F."/>
            <person name="Takami H."/>
        </authorList>
    </citation>
    <scope>NUCLEOTIDE SEQUENCE</scope>
    <source>
        <strain evidence="1">Expedition CK06-06</strain>
    </source>
</reference>
<evidence type="ECO:0000313" key="1">
    <source>
        <dbReference type="EMBL" id="GAG07365.1"/>
    </source>
</evidence>
<gene>
    <name evidence="1" type="ORF">S01H1_42513</name>
</gene>
<protein>
    <submittedName>
        <fullName evidence="1">Uncharacterized protein</fullName>
    </submittedName>
</protein>
<organism evidence="1">
    <name type="scientific">marine sediment metagenome</name>
    <dbReference type="NCBI Taxonomy" id="412755"/>
    <lineage>
        <taxon>unclassified sequences</taxon>
        <taxon>metagenomes</taxon>
        <taxon>ecological metagenomes</taxon>
    </lineage>
</organism>
<feature type="non-terminal residue" evidence="1">
    <location>
        <position position="35"/>
    </location>
</feature>
<proteinExistence type="predicted"/>
<accession>X0UNU9</accession>
<name>X0UNU9_9ZZZZ</name>
<sequence>MNSPGLHPSPSLTATIRAEVLDAIGPHRRSRREAA</sequence>
<dbReference type="AlphaFoldDB" id="X0UNU9"/>
<comment type="caution">
    <text evidence="1">The sequence shown here is derived from an EMBL/GenBank/DDBJ whole genome shotgun (WGS) entry which is preliminary data.</text>
</comment>
<dbReference type="EMBL" id="BARS01027041">
    <property type="protein sequence ID" value="GAG07365.1"/>
    <property type="molecule type" value="Genomic_DNA"/>
</dbReference>